<gene>
    <name evidence="3" type="ORF">OG549_08040</name>
</gene>
<feature type="chain" id="PRO_5043536039" description="Secreted protein" evidence="2">
    <location>
        <begin position="28"/>
        <end position="101"/>
    </location>
</feature>
<organism evidence="3">
    <name type="scientific">Streptomyces sp. NBC_00003</name>
    <dbReference type="NCBI Taxonomy" id="2903608"/>
    <lineage>
        <taxon>Bacteria</taxon>
        <taxon>Bacillati</taxon>
        <taxon>Actinomycetota</taxon>
        <taxon>Actinomycetes</taxon>
        <taxon>Kitasatosporales</taxon>
        <taxon>Streptomycetaceae</taxon>
        <taxon>Streptomyces</taxon>
    </lineage>
</organism>
<feature type="region of interest" description="Disordered" evidence="1">
    <location>
        <begin position="51"/>
        <end position="101"/>
    </location>
</feature>
<keyword evidence="2" id="KW-0732">Signal</keyword>
<feature type="compositionally biased region" description="Polar residues" evidence="1">
    <location>
        <begin position="80"/>
        <end position="95"/>
    </location>
</feature>
<evidence type="ECO:0008006" key="4">
    <source>
        <dbReference type="Google" id="ProtNLM"/>
    </source>
</evidence>
<protein>
    <recommendedName>
        <fullName evidence="4">Secreted protein</fullName>
    </recommendedName>
</protein>
<evidence type="ECO:0000256" key="2">
    <source>
        <dbReference type="SAM" id="SignalP"/>
    </source>
</evidence>
<feature type="compositionally biased region" description="Polar residues" evidence="1">
    <location>
        <begin position="51"/>
        <end position="66"/>
    </location>
</feature>
<sequence>MRKPRKTAVVAVLISAIGFLGTGTAHAHGDEHKHAGKETKTLVVNQSNTCSTVDDNADVQGQNGYQNGLEGNRSHGKGSPGTQNTNVGSSQSCDNTVIFGK</sequence>
<evidence type="ECO:0000313" key="3">
    <source>
        <dbReference type="EMBL" id="WTW60598.1"/>
    </source>
</evidence>
<feature type="signal peptide" evidence="2">
    <location>
        <begin position="1"/>
        <end position="27"/>
    </location>
</feature>
<proteinExistence type="predicted"/>
<name>A0AAU2V076_9ACTN</name>
<accession>A0AAU2V076</accession>
<dbReference type="EMBL" id="CP108318">
    <property type="protein sequence ID" value="WTW60598.1"/>
    <property type="molecule type" value="Genomic_DNA"/>
</dbReference>
<dbReference type="AlphaFoldDB" id="A0AAU2V076"/>
<evidence type="ECO:0000256" key="1">
    <source>
        <dbReference type="SAM" id="MobiDB-lite"/>
    </source>
</evidence>
<reference evidence="3" key="1">
    <citation type="submission" date="2022-10" db="EMBL/GenBank/DDBJ databases">
        <title>The complete genomes of actinobacterial strains from the NBC collection.</title>
        <authorList>
            <person name="Joergensen T.S."/>
            <person name="Alvarez Arevalo M."/>
            <person name="Sterndorff E.B."/>
            <person name="Faurdal D."/>
            <person name="Vuksanovic O."/>
            <person name="Mourched A.-S."/>
            <person name="Charusanti P."/>
            <person name="Shaw S."/>
            <person name="Blin K."/>
            <person name="Weber T."/>
        </authorList>
    </citation>
    <scope>NUCLEOTIDE SEQUENCE</scope>
    <source>
        <strain evidence="3">NBC_00003</strain>
    </source>
</reference>